<reference evidence="2 3" key="1">
    <citation type="submission" date="2016-06" db="EMBL/GenBank/DDBJ databases">
        <authorList>
            <person name="Kjaerup R.B."/>
            <person name="Dalgaard T.S."/>
            <person name="Juul-Madsen H.R."/>
        </authorList>
    </citation>
    <scope>NUCLEOTIDE SEQUENCE [LARGE SCALE GENOMIC DNA]</scope>
    <source>
        <strain evidence="2 3">DSM 43821</strain>
    </source>
</reference>
<organism evidence="2 3">
    <name type="scientific">Micromonospora purpureochromogenes</name>
    <dbReference type="NCBI Taxonomy" id="47872"/>
    <lineage>
        <taxon>Bacteria</taxon>
        <taxon>Bacillati</taxon>
        <taxon>Actinomycetota</taxon>
        <taxon>Actinomycetes</taxon>
        <taxon>Micromonosporales</taxon>
        <taxon>Micromonosporaceae</taxon>
        <taxon>Micromonospora</taxon>
    </lineage>
</organism>
<dbReference type="Pfam" id="PF06187">
    <property type="entry name" value="DUF993"/>
    <property type="match status" value="1"/>
</dbReference>
<dbReference type="RefSeq" id="WP_088963018.1">
    <property type="nucleotide sequence ID" value="NZ_LT607410.1"/>
</dbReference>
<feature type="region of interest" description="Disordered" evidence="1">
    <location>
        <begin position="45"/>
        <end position="64"/>
    </location>
</feature>
<dbReference type="Gene3D" id="3.20.20.70">
    <property type="entry name" value="Aldolase class I"/>
    <property type="match status" value="1"/>
</dbReference>
<gene>
    <name evidence="2" type="ORF">GA0074696_4636</name>
</gene>
<feature type="compositionally biased region" description="Pro residues" evidence="1">
    <location>
        <begin position="53"/>
        <end position="63"/>
    </location>
</feature>
<accession>A0A1C4ZMJ3</accession>
<name>A0A1C4ZMJ3_9ACTN</name>
<dbReference type="AlphaFoldDB" id="A0A1C4ZMJ3"/>
<protein>
    <recommendedName>
        <fullName evidence="4">Dihydrodipicolinate synthase/N-acetylneuraminate lyase</fullName>
    </recommendedName>
</protein>
<dbReference type="Proteomes" id="UP000198228">
    <property type="component" value="Chromosome I"/>
</dbReference>
<evidence type="ECO:0000256" key="1">
    <source>
        <dbReference type="SAM" id="MobiDB-lite"/>
    </source>
</evidence>
<dbReference type="SUPFAM" id="SSF51569">
    <property type="entry name" value="Aldolase"/>
    <property type="match status" value="1"/>
</dbReference>
<dbReference type="InterPro" id="IPR009334">
    <property type="entry name" value="DUF993"/>
</dbReference>
<proteinExistence type="predicted"/>
<evidence type="ECO:0000313" key="2">
    <source>
        <dbReference type="EMBL" id="SCF34280.1"/>
    </source>
</evidence>
<evidence type="ECO:0000313" key="3">
    <source>
        <dbReference type="Proteomes" id="UP000198228"/>
    </source>
</evidence>
<evidence type="ECO:0008006" key="4">
    <source>
        <dbReference type="Google" id="ProtNLM"/>
    </source>
</evidence>
<dbReference type="EMBL" id="LT607410">
    <property type="protein sequence ID" value="SCF34280.1"/>
    <property type="molecule type" value="Genomic_DNA"/>
</dbReference>
<sequence length="397" mass="43424">MIKLPESDGTLTVYHPTQAPRVVQPADPSPFRTRSVLATAHVLGDPLADNEPFGPPGGDPPPQSLDWEATLAFRRHLWSYGFTLCEGMDTAHRGMGLDWPGAAELIRRCGAEAKAVGGRLAAAVLTDQLEPFAPVTLAEVQAAYEEQLAVVEEAGAQPVIMCSPHLNVAVRGPEDFATVYGNLLRQSSQPAIVHWITSEWDPRNSEYFGYEEPDDAYDALIAIVRDNLDKVDGVKIGPASLARQVEWRKRLPEGVKFYTSDTTEYPEMFVGDGSGHSHPLTPVIDAVVPIAAEAFRALDAGDDSRARGLLEETLPLNRHLFSGEGRSIFFFKTGVVFLGWLAGHHDHFRMVWGEQSARSVPHLAAAYRLADSLGALPDPELAERRMKLFLATSGIEQ</sequence>
<dbReference type="InterPro" id="IPR013785">
    <property type="entry name" value="Aldolase_TIM"/>
</dbReference>